<gene>
    <name evidence="5" type="ORF">M5X19_31015</name>
</gene>
<dbReference type="PANTHER" id="PTHR30146:SF24">
    <property type="entry name" value="XYLOSE OPERON REGULATORY PROTEIN"/>
    <property type="match status" value="1"/>
</dbReference>
<evidence type="ECO:0000313" key="5">
    <source>
        <dbReference type="EMBL" id="MCY9697257.1"/>
    </source>
</evidence>
<sequence length="404" mass="45987">MSLFTSGFNENSSITNPQQKQVALLIETSNGYARGLLSGINTYLRENRPWSIFLSEYSRNNTDLTWLREWQGDGIIARIENEQTARFIKDAGLPTVDLSASRMIPSLPYVETNDQSIAQLAAEHFLERGFKHIGFYGDSRFRWSKLRCTYLAAYLAERGYDCHIYEASENRLGEKSWKTERDKLVQWLYDLPKPIGIMACYDICGQQLLEACRVAGIAVPDEVAVLGVDNDELLCELSNPPLSSIKTNAVKTGYQAAELLERMMSGEVIGGQMHLIEPVNVEVRLSTDVLAVEDKIVSDAVRFIRNHAYDDIQVQDILEQLKVSRRILESRFQKALGRTPHDEIINVKLKLVKKLLLDTKLSLAVIAERIGFKHTEYMSVVFKRATGIRPGQFRQQNKHRMQDL</sequence>
<dbReference type="InterPro" id="IPR009057">
    <property type="entry name" value="Homeodomain-like_sf"/>
</dbReference>
<evidence type="ECO:0000256" key="3">
    <source>
        <dbReference type="ARBA" id="ARBA00023163"/>
    </source>
</evidence>
<dbReference type="Pfam" id="PF12833">
    <property type="entry name" value="HTH_18"/>
    <property type="match status" value="1"/>
</dbReference>
<keyword evidence="3" id="KW-0804">Transcription</keyword>
<accession>A0ABT4GM38</accession>
<evidence type="ECO:0000256" key="1">
    <source>
        <dbReference type="ARBA" id="ARBA00023015"/>
    </source>
</evidence>
<evidence type="ECO:0000256" key="2">
    <source>
        <dbReference type="ARBA" id="ARBA00023125"/>
    </source>
</evidence>
<dbReference type="Proteomes" id="UP001527099">
    <property type="component" value="Unassembled WGS sequence"/>
</dbReference>
<dbReference type="GO" id="GO:0003677">
    <property type="term" value="F:DNA binding"/>
    <property type="evidence" value="ECO:0007669"/>
    <property type="project" value="UniProtKB-KW"/>
</dbReference>
<dbReference type="PROSITE" id="PS01124">
    <property type="entry name" value="HTH_ARAC_FAMILY_2"/>
    <property type="match status" value="1"/>
</dbReference>
<evidence type="ECO:0000259" key="4">
    <source>
        <dbReference type="PROSITE" id="PS01124"/>
    </source>
</evidence>
<dbReference type="Gene3D" id="1.10.10.60">
    <property type="entry name" value="Homeodomain-like"/>
    <property type="match status" value="1"/>
</dbReference>
<comment type="caution">
    <text evidence="5">The sequence shown here is derived from an EMBL/GenBank/DDBJ whole genome shotgun (WGS) entry which is preliminary data.</text>
</comment>
<dbReference type="PANTHER" id="PTHR30146">
    <property type="entry name" value="LACI-RELATED TRANSCRIPTIONAL REPRESSOR"/>
    <property type="match status" value="1"/>
</dbReference>
<dbReference type="InterPro" id="IPR046335">
    <property type="entry name" value="LacI/GalR-like_sensor"/>
</dbReference>
<dbReference type="SMART" id="SM00342">
    <property type="entry name" value="HTH_ARAC"/>
    <property type="match status" value="1"/>
</dbReference>
<proteinExistence type="predicted"/>
<dbReference type="SUPFAM" id="SSF46689">
    <property type="entry name" value="Homeodomain-like"/>
    <property type="match status" value="2"/>
</dbReference>
<dbReference type="InterPro" id="IPR054031">
    <property type="entry name" value="XylR_PBP1"/>
</dbReference>
<reference evidence="5 6" key="1">
    <citation type="submission" date="2022-05" db="EMBL/GenBank/DDBJ databases">
        <title>Genome Sequencing of Bee-Associated Microbes.</title>
        <authorList>
            <person name="Dunlap C."/>
        </authorList>
    </citation>
    <scope>NUCLEOTIDE SEQUENCE [LARGE SCALE GENOMIC DNA]</scope>
    <source>
        <strain evidence="5 6">NRRL B-14421</strain>
    </source>
</reference>
<keyword evidence="6" id="KW-1185">Reference proteome</keyword>
<keyword evidence="1" id="KW-0805">Transcription regulation</keyword>
<dbReference type="SUPFAM" id="SSF53822">
    <property type="entry name" value="Periplasmic binding protein-like I"/>
    <property type="match status" value="1"/>
</dbReference>
<dbReference type="Pfam" id="PF22177">
    <property type="entry name" value="PBP1_XylR"/>
    <property type="match status" value="1"/>
</dbReference>
<keyword evidence="2 5" id="KW-0238">DNA-binding</keyword>
<dbReference type="CDD" id="cd01543">
    <property type="entry name" value="PBP1_XylR"/>
    <property type="match status" value="1"/>
</dbReference>
<dbReference type="InterPro" id="IPR018060">
    <property type="entry name" value="HTH_AraC"/>
</dbReference>
<evidence type="ECO:0000313" key="6">
    <source>
        <dbReference type="Proteomes" id="UP001527099"/>
    </source>
</evidence>
<dbReference type="Gene3D" id="3.40.50.2300">
    <property type="match status" value="2"/>
</dbReference>
<organism evidence="5 6">
    <name type="scientific">Paenibacillus alginolyticus</name>
    <dbReference type="NCBI Taxonomy" id="59839"/>
    <lineage>
        <taxon>Bacteria</taxon>
        <taxon>Bacillati</taxon>
        <taxon>Bacillota</taxon>
        <taxon>Bacilli</taxon>
        <taxon>Bacillales</taxon>
        <taxon>Paenibacillaceae</taxon>
        <taxon>Paenibacillus</taxon>
    </lineage>
</organism>
<dbReference type="Pfam" id="PF13377">
    <property type="entry name" value="Peripla_BP_3"/>
    <property type="match status" value="1"/>
</dbReference>
<dbReference type="RefSeq" id="WP_268618063.1">
    <property type="nucleotide sequence ID" value="NZ_JAMDMX010000133.1"/>
</dbReference>
<name>A0ABT4GM38_9BACL</name>
<dbReference type="InterPro" id="IPR028082">
    <property type="entry name" value="Peripla_BP_I"/>
</dbReference>
<protein>
    <submittedName>
        <fullName evidence="5">DNA-binding transcriptional regulator</fullName>
    </submittedName>
</protein>
<dbReference type="EMBL" id="JAMDMX010000133">
    <property type="protein sequence ID" value="MCY9697257.1"/>
    <property type="molecule type" value="Genomic_DNA"/>
</dbReference>
<feature type="domain" description="HTH araC/xylS-type" evidence="4">
    <location>
        <begin position="298"/>
        <end position="396"/>
    </location>
</feature>